<feature type="compositionally biased region" description="Polar residues" evidence="5">
    <location>
        <begin position="587"/>
        <end position="598"/>
    </location>
</feature>
<keyword evidence="2 4" id="KW-0863">Zinc-finger</keyword>
<dbReference type="InterPro" id="IPR011011">
    <property type="entry name" value="Znf_FYVE_PHD"/>
</dbReference>
<feature type="compositionally biased region" description="Basic residues" evidence="5">
    <location>
        <begin position="203"/>
        <end position="212"/>
    </location>
</feature>
<evidence type="ECO:0000256" key="2">
    <source>
        <dbReference type="ARBA" id="ARBA00022771"/>
    </source>
</evidence>
<feature type="region of interest" description="Disordered" evidence="5">
    <location>
        <begin position="421"/>
        <end position="461"/>
    </location>
</feature>
<dbReference type="InterPro" id="IPR019787">
    <property type="entry name" value="Znf_PHD-finger"/>
</dbReference>
<comment type="caution">
    <text evidence="7">The sequence shown here is derived from an EMBL/GenBank/DDBJ whole genome shotgun (WGS) entry which is preliminary data.</text>
</comment>
<evidence type="ECO:0000256" key="4">
    <source>
        <dbReference type="PROSITE-ProRule" id="PRU00146"/>
    </source>
</evidence>
<accession>A0A9W8IJB1</accession>
<feature type="domain" description="PHD-type" evidence="6">
    <location>
        <begin position="508"/>
        <end position="563"/>
    </location>
</feature>
<dbReference type="PROSITE" id="PS01359">
    <property type="entry name" value="ZF_PHD_1"/>
    <property type="match status" value="1"/>
</dbReference>
<dbReference type="GO" id="GO:0008270">
    <property type="term" value="F:zinc ion binding"/>
    <property type="evidence" value="ECO:0007669"/>
    <property type="project" value="UniProtKB-KW"/>
</dbReference>
<evidence type="ECO:0000259" key="6">
    <source>
        <dbReference type="PROSITE" id="PS50016"/>
    </source>
</evidence>
<sequence length="1069" mass="111508">MTRAIASLPVRTDAPPASDLSSCGFTDSLSSSFASGGIGLGHPGLVARKRSLDNLENIPPLGLDRSAPATGSGIDKSTVSLLDLAAQQLSQNQHKRRRAVITASSPGGQHRMASNPRRVAQLSDNSFLRSITSIAHHDQAVGSKAQPPRAPGSVALFSTQSQQILRPHLTPQPQASTANNNCTTTLRHSASGSGATDAAASTRLRRLPKRNLKPLDFSSLHQPSAHNSAKLATAKGSTVADSTSKCTTSGRPGAHSSGMSAIGANILSLPVSPAQSSPLAILPVDGLRLPTSSPSIPLSRSASVISEASGSVHPTPPNTEPRRQSAFSGLLASAYQRASTKRSSKRALCFDNSSRVEDESLQECDSVLGPRCPVIGVPGGLFETQKVGIDSLRREQNERGESMFSEMTRTVQQAQRAFEAAVTEQSTRGRPRGKQLKATPSATGGKTRGQPAAAATNGKGVPSKRPISECKYCGKQYKYHAKLASHEQHCSSRLEALLYSADEHEQHIIHCVCGPRHDRPVGERDDLPMVQCDNCLLWLHIECVGIDEDNLPEEYFCPRCEDAFDHRHGGSGNGIPAAPSTPKRRNAPNTASHIMSPESSRLATLLAGVPDAGADTDTDEEPMIYKTKVKSGGTSQRRRKTAGSAAEHYSDSGSEDTMSISMSEAAQFHRRGGSVKGHKSPIIPRMSQSEAGLSPVHTPAHHSRRVRSGVNGASQVVLTDAPSSDFLGLPLPETIFSEKPGLAPSALVGGGSLSIAPGLCSRQQSMDDLTHFLSTSQPQWSLAQLSDMLGGAAPGDMIGGGNNSYLDQALADLGLGLGAAAGGPGINVGPGTTVFGAATAPLSELANLPVDNEFSALLESIASGNAGTDADPYSSLGVDSSYSGLLSDDILLELNTCMPISGPLGAPSTVGGGRLIGTRLNGGEIEHGSSSTITLMHDTSSLCSQDNIRPPATRISRVLPPPPVRPPPGMPGMARVRSAGTTARSNLRGASSSQVLPLIQAATSKSLGAPVLPTAMSLTMSSNPPSTTGLGELDVRQLLIGVGSSQVLDWPAEGDALELELEGLINFDA</sequence>
<dbReference type="InterPro" id="IPR019786">
    <property type="entry name" value="Zinc_finger_PHD-type_CS"/>
</dbReference>
<gene>
    <name evidence="7" type="ORF">GGH94_003830</name>
</gene>
<dbReference type="InterPro" id="IPR001965">
    <property type="entry name" value="Znf_PHD"/>
</dbReference>
<evidence type="ECO:0000313" key="7">
    <source>
        <dbReference type="EMBL" id="KAJ2863087.1"/>
    </source>
</evidence>
<proteinExistence type="predicted"/>
<feature type="compositionally biased region" description="Polar residues" evidence="5">
    <location>
        <begin position="235"/>
        <end position="250"/>
    </location>
</feature>
<dbReference type="Proteomes" id="UP001140074">
    <property type="component" value="Unassembled WGS sequence"/>
</dbReference>
<feature type="region of interest" description="Disordered" evidence="5">
    <location>
        <begin position="302"/>
        <end position="323"/>
    </location>
</feature>
<feature type="region of interest" description="Disordered" evidence="5">
    <location>
        <begin position="610"/>
        <end position="658"/>
    </location>
</feature>
<dbReference type="AlphaFoldDB" id="A0A9W8IJB1"/>
<feature type="region of interest" description="Disordered" evidence="5">
    <location>
        <begin position="568"/>
        <end position="598"/>
    </location>
</feature>
<evidence type="ECO:0000256" key="3">
    <source>
        <dbReference type="ARBA" id="ARBA00022833"/>
    </source>
</evidence>
<keyword evidence="3" id="KW-0862">Zinc</keyword>
<protein>
    <recommendedName>
        <fullName evidence="6">PHD-type domain-containing protein</fullName>
    </recommendedName>
</protein>
<dbReference type="EMBL" id="JANBUY010000137">
    <property type="protein sequence ID" value="KAJ2863087.1"/>
    <property type="molecule type" value="Genomic_DNA"/>
</dbReference>
<dbReference type="PROSITE" id="PS50016">
    <property type="entry name" value="ZF_PHD_2"/>
    <property type="match status" value="1"/>
</dbReference>
<keyword evidence="8" id="KW-1185">Reference proteome</keyword>
<reference evidence="7" key="1">
    <citation type="submission" date="2022-07" db="EMBL/GenBank/DDBJ databases">
        <title>Phylogenomic reconstructions and comparative analyses of Kickxellomycotina fungi.</title>
        <authorList>
            <person name="Reynolds N.K."/>
            <person name="Stajich J.E."/>
            <person name="Barry K."/>
            <person name="Grigoriev I.V."/>
            <person name="Crous P."/>
            <person name="Smith M.E."/>
        </authorList>
    </citation>
    <scope>NUCLEOTIDE SEQUENCE</scope>
    <source>
        <strain evidence="7">RSA 476</strain>
    </source>
</reference>
<feature type="compositionally biased region" description="Low complexity" evidence="5">
    <location>
        <begin position="189"/>
        <end position="202"/>
    </location>
</feature>
<feature type="region of interest" description="Disordered" evidence="5">
    <location>
        <begin position="1"/>
        <end position="20"/>
    </location>
</feature>
<feature type="compositionally biased region" description="Polar residues" evidence="5">
    <location>
        <begin position="171"/>
        <end position="188"/>
    </location>
</feature>
<dbReference type="Pfam" id="PF00628">
    <property type="entry name" value="PHD"/>
    <property type="match status" value="1"/>
</dbReference>
<dbReference type="SMART" id="SM00249">
    <property type="entry name" value="PHD"/>
    <property type="match status" value="1"/>
</dbReference>
<feature type="region of interest" description="Disordered" evidence="5">
    <location>
        <begin position="171"/>
        <end position="256"/>
    </location>
</feature>
<keyword evidence="1" id="KW-0479">Metal-binding</keyword>
<name>A0A9W8IJB1_9FUNG</name>
<feature type="region of interest" description="Disordered" evidence="5">
    <location>
        <begin position="688"/>
        <end position="708"/>
    </location>
</feature>
<feature type="region of interest" description="Disordered" evidence="5">
    <location>
        <begin position="91"/>
        <end position="118"/>
    </location>
</feature>
<evidence type="ECO:0000256" key="1">
    <source>
        <dbReference type="ARBA" id="ARBA00022723"/>
    </source>
</evidence>
<dbReference type="Gene3D" id="3.30.40.10">
    <property type="entry name" value="Zinc/RING finger domain, C3HC4 (zinc finger)"/>
    <property type="match status" value="1"/>
</dbReference>
<evidence type="ECO:0000256" key="5">
    <source>
        <dbReference type="SAM" id="MobiDB-lite"/>
    </source>
</evidence>
<dbReference type="SUPFAM" id="SSF57903">
    <property type="entry name" value="FYVE/PHD zinc finger"/>
    <property type="match status" value="1"/>
</dbReference>
<dbReference type="InterPro" id="IPR013083">
    <property type="entry name" value="Znf_RING/FYVE/PHD"/>
</dbReference>
<evidence type="ECO:0000313" key="8">
    <source>
        <dbReference type="Proteomes" id="UP001140074"/>
    </source>
</evidence>
<organism evidence="7 8">
    <name type="scientific">Coemansia aciculifera</name>
    <dbReference type="NCBI Taxonomy" id="417176"/>
    <lineage>
        <taxon>Eukaryota</taxon>
        <taxon>Fungi</taxon>
        <taxon>Fungi incertae sedis</taxon>
        <taxon>Zoopagomycota</taxon>
        <taxon>Kickxellomycotina</taxon>
        <taxon>Kickxellomycetes</taxon>
        <taxon>Kickxellales</taxon>
        <taxon>Kickxellaceae</taxon>
        <taxon>Coemansia</taxon>
    </lineage>
</organism>